<comment type="caution">
    <text evidence="1">The sequence shown here is derived from an EMBL/GenBank/DDBJ whole genome shotgun (WGS) entry which is preliminary data.</text>
</comment>
<evidence type="ECO:0000313" key="1">
    <source>
        <dbReference type="EMBL" id="KAI2389095.1"/>
    </source>
</evidence>
<proteinExistence type="predicted"/>
<organism evidence="1">
    <name type="scientific">Ophidiomyces ophidiicola</name>
    <dbReference type="NCBI Taxonomy" id="1387563"/>
    <lineage>
        <taxon>Eukaryota</taxon>
        <taxon>Fungi</taxon>
        <taxon>Dikarya</taxon>
        <taxon>Ascomycota</taxon>
        <taxon>Pezizomycotina</taxon>
        <taxon>Eurotiomycetes</taxon>
        <taxon>Eurotiomycetidae</taxon>
        <taxon>Onygenales</taxon>
        <taxon>Onygenaceae</taxon>
        <taxon>Ophidiomyces</taxon>
    </lineage>
</organism>
<name>A0ACB8V2N5_9EURO</name>
<gene>
    <name evidence="1" type="ORF">LOY88_002252</name>
</gene>
<sequence>MENKLKPRSTAVLNSIRAFSKETARWTDYLQEIKGVAKGAGLDVASILALNVRTEIAYGMFNDGCTAFSWKSDKKSFLAQNWDWDNEQAPNLISMHIRPLTSSKPAIHMITEGGIIGKIGLNSKGVGVTLNAVKCAGVDFKKTPCHLALRAALDSNSHTEAIEKIERLGVASACHILIADSTGAVGLECSSNDIVHLHMGDEGEPWPGVITHSNHFVQKHLNAVSKIFFPDSVPRLDRIRELIGRSMSGPGFDTIDGILKDEKGYPGAICRAPTEKSRTETLFAIVMDLTEEKATVKVGRPTNPTGVFELHP</sequence>
<reference evidence="1" key="1">
    <citation type="journal article" date="2022" name="bioRxiv">
        <title>Population genetic analysis of Ophidiomyces ophidiicola, the causative agent of snake fungal disease, indicates recent introductions to the USA.</title>
        <authorList>
            <person name="Ladner J.T."/>
            <person name="Palmer J.M."/>
            <person name="Ettinger C.L."/>
            <person name="Stajich J.E."/>
            <person name="Farrell T.M."/>
            <person name="Glorioso B.M."/>
            <person name="Lawson B."/>
            <person name="Price S.J."/>
            <person name="Stengle A.G."/>
            <person name="Grear D.A."/>
            <person name="Lorch J.M."/>
        </authorList>
    </citation>
    <scope>NUCLEOTIDE SEQUENCE</scope>
    <source>
        <strain evidence="1">NWHC 24266-5</strain>
    </source>
</reference>
<accession>A0ACB8V2N5</accession>
<protein>
    <submittedName>
        <fullName evidence="1">Uncharacterized protein</fullName>
    </submittedName>
</protein>
<dbReference type="EMBL" id="JALBCA010000026">
    <property type="protein sequence ID" value="KAI2389095.1"/>
    <property type="molecule type" value="Genomic_DNA"/>
</dbReference>